<feature type="transmembrane region" description="Helical" evidence="9">
    <location>
        <begin position="182"/>
        <end position="203"/>
    </location>
</feature>
<evidence type="ECO:0000256" key="3">
    <source>
        <dbReference type="ARBA" id="ARBA00022475"/>
    </source>
</evidence>
<comment type="caution">
    <text evidence="10">The sequence shown here is derived from an EMBL/GenBank/DDBJ whole genome shotgun (WGS) entry which is preliminary data.</text>
</comment>
<dbReference type="Pfam" id="PF03222">
    <property type="entry name" value="Trp_Tyr_perm"/>
    <property type="match status" value="1"/>
</dbReference>
<feature type="transmembrane region" description="Helical" evidence="9">
    <location>
        <begin position="7"/>
        <end position="27"/>
    </location>
</feature>
<comment type="similarity">
    <text evidence="9">Belongs to the amino acid/polyamine transporter 2 family. Mtr/TnaB/TyrP permease subfamily.</text>
</comment>
<evidence type="ECO:0000256" key="1">
    <source>
        <dbReference type="ARBA" id="ARBA00004429"/>
    </source>
</evidence>
<feature type="transmembrane region" description="Helical" evidence="9">
    <location>
        <begin position="315"/>
        <end position="334"/>
    </location>
</feature>
<comment type="function">
    <text evidence="9">Involved in transporting aromatic amino acids across the cytoplasmic membrane.</text>
</comment>
<accession>A0A2T3KBP4</accession>
<keyword evidence="8 9" id="KW-0472">Membrane</keyword>
<feature type="transmembrane region" description="Helical" evidence="9">
    <location>
        <begin position="33"/>
        <end position="61"/>
    </location>
</feature>
<dbReference type="RefSeq" id="WP_036792551.1">
    <property type="nucleotide sequence ID" value="NZ_LN794353.1"/>
</dbReference>
<dbReference type="GO" id="GO:0003333">
    <property type="term" value="P:amino acid transmembrane transport"/>
    <property type="evidence" value="ECO:0007669"/>
    <property type="project" value="InterPro"/>
</dbReference>
<dbReference type="NCBIfam" id="TIGR00837">
    <property type="entry name" value="araaP"/>
    <property type="match status" value="1"/>
</dbReference>
<dbReference type="eggNOG" id="COG0814">
    <property type="taxonomic scope" value="Bacteria"/>
</dbReference>
<dbReference type="AlphaFoldDB" id="A0A0B7JFC2"/>
<feature type="transmembrane region" description="Helical" evidence="9">
    <location>
        <begin position="275"/>
        <end position="303"/>
    </location>
</feature>
<accession>A0A0B7JFC2</accession>
<organism evidence="10 11">
    <name type="scientific">Photobacterium kishitanii</name>
    <dbReference type="NCBI Taxonomy" id="318456"/>
    <lineage>
        <taxon>Bacteria</taxon>
        <taxon>Pseudomonadati</taxon>
        <taxon>Pseudomonadota</taxon>
        <taxon>Gammaproteobacteria</taxon>
        <taxon>Vibrionales</taxon>
        <taxon>Vibrionaceae</taxon>
        <taxon>Photobacterium</taxon>
    </lineage>
</organism>
<keyword evidence="6 9" id="KW-0029">Amino-acid transport</keyword>
<feature type="transmembrane region" description="Helical" evidence="9">
    <location>
        <begin position="340"/>
        <end position="360"/>
    </location>
</feature>
<dbReference type="EMBL" id="PYNF01000036">
    <property type="protein sequence ID" value="PSU91892.1"/>
    <property type="molecule type" value="Genomic_DNA"/>
</dbReference>
<dbReference type="PANTHER" id="PTHR46997:SF2">
    <property type="entry name" value="TYROSINE-SPECIFIC TRANSPORT SYSTEM"/>
    <property type="match status" value="1"/>
</dbReference>
<dbReference type="PANTHER" id="PTHR46997">
    <property type="entry name" value="LOW AFFINITY TRYPTOPHAN PERMEASE-RELATED"/>
    <property type="match status" value="1"/>
</dbReference>
<keyword evidence="4 9" id="KW-0997">Cell inner membrane</keyword>
<dbReference type="InterPro" id="IPR018227">
    <property type="entry name" value="Amino_acid_transport_2"/>
</dbReference>
<proteinExistence type="inferred from homology"/>
<protein>
    <recommendedName>
        <fullName evidence="9">Aromatic amino acid permease</fullName>
    </recommendedName>
</protein>
<feature type="transmembrane region" description="Helical" evidence="9">
    <location>
        <begin position="372"/>
        <end position="393"/>
    </location>
</feature>
<reference evidence="10 11" key="1">
    <citation type="submission" date="2018-01" db="EMBL/GenBank/DDBJ databases">
        <title>Whole genome sequencing of Histamine producing bacteria.</title>
        <authorList>
            <person name="Butler K."/>
        </authorList>
    </citation>
    <scope>NUCLEOTIDE SEQUENCE [LARGE SCALE GENOMIC DNA]</scope>
    <source>
        <strain evidence="10 11">FS-7.2</strain>
    </source>
</reference>
<dbReference type="GeneID" id="29945925"/>
<feature type="transmembrane region" description="Helical" evidence="9">
    <location>
        <begin position="113"/>
        <end position="136"/>
    </location>
</feature>
<evidence type="ECO:0000256" key="9">
    <source>
        <dbReference type="RuleBase" id="RU367149"/>
    </source>
</evidence>
<comment type="subcellular location">
    <subcellularLocation>
        <location evidence="1 9">Cell inner membrane</location>
        <topology evidence="1 9">Multi-pass membrane protein</topology>
    </subcellularLocation>
</comment>
<dbReference type="PRINTS" id="PR00166">
    <property type="entry name" value="AROAAPRMEASE"/>
</dbReference>
<feature type="transmembrane region" description="Helical" evidence="9">
    <location>
        <begin position="215"/>
        <end position="233"/>
    </location>
</feature>
<name>A0A0B7JFC2_9GAMM</name>
<keyword evidence="5 9" id="KW-0812">Transmembrane</keyword>
<keyword evidence="3 9" id="KW-1003">Cell membrane</keyword>
<keyword evidence="2 9" id="KW-0813">Transport</keyword>
<sequence>MNVKSIGATLLISGTMLGAGMLALPLISAGLGIYNTILLLTVLWGVMTYTGLMLLEVCLNYPEGTGLEAIAYDLFGKPGKWVINISLLLLLYALSCAYIAGASSIYKSDFTDYFHISLSSHTIAIIFTVIIATIVFISTKAVDIANRVLFTSNIVIFFILVITIIPYLHGHFLVNNHDSAKYAFAAIPVFITAFGFHGSVPSMVKYIGRDKPKTLRNIFVAGGLIPLIVYIIWEISMLGSLPRFGNHSFQYVAQHGSSVGVMLQQMQIFIQNNNIIYLIGAFSSIAMFTSYLCVSLGLFDSLASTFKRGNNTTDRLMTAVLCYLPPLVFTLVYPNGFVPALGAAAIFLTILAILFPVLALRKLRGKQHQIEYNVATNNIALFVVGFIGLQVIINQILTLNNAVPIFN</sequence>
<evidence type="ECO:0000256" key="2">
    <source>
        <dbReference type="ARBA" id="ARBA00022448"/>
    </source>
</evidence>
<dbReference type="Proteomes" id="UP000241426">
    <property type="component" value="Unassembled WGS sequence"/>
</dbReference>
<evidence type="ECO:0000256" key="5">
    <source>
        <dbReference type="ARBA" id="ARBA00022692"/>
    </source>
</evidence>
<evidence type="ECO:0000256" key="7">
    <source>
        <dbReference type="ARBA" id="ARBA00022989"/>
    </source>
</evidence>
<gene>
    <name evidence="10" type="ORF">C9J27_22880</name>
</gene>
<evidence type="ECO:0000313" key="10">
    <source>
        <dbReference type="EMBL" id="PSU91892.1"/>
    </source>
</evidence>
<keyword evidence="7 9" id="KW-1133">Transmembrane helix</keyword>
<evidence type="ECO:0000256" key="6">
    <source>
        <dbReference type="ARBA" id="ARBA00022970"/>
    </source>
</evidence>
<evidence type="ECO:0000256" key="4">
    <source>
        <dbReference type="ARBA" id="ARBA00022519"/>
    </source>
</evidence>
<dbReference type="InterPro" id="IPR013059">
    <property type="entry name" value="Trp_tyr_transpt"/>
</dbReference>
<dbReference type="GO" id="GO:0005886">
    <property type="term" value="C:plasma membrane"/>
    <property type="evidence" value="ECO:0007669"/>
    <property type="project" value="UniProtKB-SubCell"/>
</dbReference>
<evidence type="ECO:0000313" key="11">
    <source>
        <dbReference type="Proteomes" id="UP000241426"/>
    </source>
</evidence>
<evidence type="ECO:0000256" key="8">
    <source>
        <dbReference type="ARBA" id="ARBA00023136"/>
    </source>
</evidence>
<feature type="transmembrane region" description="Helical" evidence="9">
    <location>
        <begin position="81"/>
        <end position="101"/>
    </location>
</feature>
<dbReference type="GO" id="GO:0015173">
    <property type="term" value="F:aromatic amino acid transmembrane transporter activity"/>
    <property type="evidence" value="ECO:0007669"/>
    <property type="project" value="UniProtKB-UniRule"/>
</dbReference>
<dbReference type="Gene3D" id="1.20.1740.10">
    <property type="entry name" value="Amino acid/polyamine transporter I"/>
    <property type="match status" value="1"/>
</dbReference>
<feature type="transmembrane region" description="Helical" evidence="9">
    <location>
        <begin position="148"/>
        <end position="170"/>
    </location>
</feature>